<dbReference type="InterPro" id="IPR029055">
    <property type="entry name" value="Ntn_hydrolases_N"/>
</dbReference>
<evidence type="ECO:0000256" key="5">
    <source>
        <dbReference type="ARBA" id="ARBA00022679"/>
    </source>
</evidence>
<comment type="subunit">
    <text evidence="8">Homodimer.</text>
</comment>
<dbReference type="SUPFAM" id="SSF56235">
    <property type="entry name" value="N-terminal nucleophile aminohydrolases (Ntn hydrolases)"/>
    <property type="match status" value="1"/>
</dbReference>
<proteinExistence type="inferred from homology"/>
<feature type="initiator methionine" description="Removed" evidence="8">
    <location>
        <position position="1"/>
    </location>
</feature>
<name>A0ABT7MJ00_9PSEU</name>
<dbReference type="Gene3D" id="3.40.50.10490">
    <property type="entry name" value="Glucose-6-phosphate isomerase like protein, domain 1"/>
    <property type="match status" value="2"/>
</dbReference>
<dbReference type="HAMAP" id="MF_00164">
    <property type="entry name" value="GlmS"/>
    <property type="match status" value="1"/>
</dbReference>
<dbReference type="InterPro" id="IPR035466">
    <property type="entry name" value="GlmS/AgaS_SIS"/>
</dbReference>
<protein>
    <recommendedName>
        <fullName evidence="3 8">Glutamine--fructose-6-phosphate aminotransferase [isomerizing]</fullName>
        <ecNumber evidence="2 8">2.6.1.16</ecNumber>
    </recommendedName>
    <alternativeName>
        <fullName evidence="8">D-fructose-6-phosphate amidotransferase</fullName>
    </alternativeName>
    <alternativeName>
        <fullName evidence="8">GFAT</fullName>
    </alternativeName>
    <alternativeName>
        <fullName evidence="8">Glucosamine-6-phosphate synthase</fullName>
    </alternativeName>
    <alternativeName>
        <fullName evidence="8">Hexosephosphate aminotransferase</fullName>
    </alternativeName>
    <alternativeName>
        <fullName evidence="8">L-glutamine--D-fructose-6-phosphate amidotransferase</fullName>
    </alternativeName>
</protein>
<dbReference type="Pfam" id="PF13522">
    <property type="entry name" value="GATase_6"/>
    <property type="match status" value="1"/>
</dbReference>
<dbReference type="GO" id="GO:0004360">
    <property type="term" value="F:glutamine-fructose-6-phosphate transaminase (isomerizing) activity"/>
    <property type="evidence" value="ECO:0007669"/>
    <property type="project" value="UniProtKB-EC"/>
</dbReference>
<evidence type="ECO:0000256" key="2">
    <source>
        <dbReference type="ARBA" id="ARBA00012916"/>
    </source>
</evidence>
<accession>A0ABT7MJ00</accession>
<comment type="caution">
    <text evidence="11">The sequence shown here is derived from an EMBL/GenBank/DDBJ whole genome shotgun (WGS) entry which is preliminary data.</text>
</comment>
<evidence type="ECO:0000259" key="9">
    <source>
        <dbReference type="PROSITE" id="PS51278"/>
    </source>
</evidence>
<keyword evidence="5 8" id="KW-0808">Transferase</keyword>
<dbReference type="InterPro" id="IPR047084">
    <property type="entry name" value="GFAT_N"/>
</dbReference>
<evidence type="ECO:0000259" key="10">
    <source>
        <dbReference type="PROSITE" id="PS51464"/>
    </source>
</evidence>
<dbReference type="EMBL" id="JASVWF010000013">
    <property type="protein sequence ID" value="MDL5160606.1"/>
    <property type="molecule type" value="Genomic_DNA"/>
</dbReference>
<evidence type="ECO:0000313" key="11">
    <source>
        <dbReference type="EMBL" id="MDL5160606.1"/>
    </source>
</evidence>
<evidence type="ECO:0000256" key="6">
    <source>
        <dbReference type="ARBA" id="ARBA00022737"/>
    </source>
</evidence>
<feature type="domain" description="Glutamine amidotransferase type-2" evidence="9">
    <location>
        <begin position="2"/>
        <end position="219"/>
    </location>
</feature>
<dbReference type="NCBIfam" id="TIGR01135">
    <property type="entry name" value="glmS"/>
    <property type="match status" value="1"/>
</dbReference>
<reference evidence="11 12" key="1">
    <citation type="submission" date="2023-06" db="EMBL/GenBank/DDBJ databases">
        <title>Actinomycetospora Odt1-22.</title>
        <authorList>
            <person name="Supong K."/>
        </authorList>
    </citation>
    <scope>NUCLEOTIDE SEQUENCE [LARGE SCALE GENOMIC DNA]</scope>
    <source>
        <strain evidence="11 12">Odt1-22</strain>
    </source>
</reference>
<comment type="catalytic activity">
    <reaction evidence="1 8">
        <text>D-fructose 6-phosphate + L-glutamine = D-glucosamine 6-phosphate + L-glutamate</text>
        <dbReference type="Rhea" id="RHEA:13237"/>
        <dbReference type="ChEBI" id="CHEBI:29985"/>
        <dbReference type="ChEBI" id="CHEBI:58359"/>
        <dbReference type="ChEBI" id="CHEBI:58725"/>
        <dbReference type="ChEBI" id="CHEBI:61527"/>
        <dbReference type="EC" id="2.6.1.16"/>
    </reaction>
</comment>
<dbReference type="Gene3D" id="3.60.20.10">
    <property type="entry name" value="Glutamine Phosphoribosylpyrophosphate, subunit 1, domain 1"/>
    <property type="match status" value="1"/>
</dbReference>
<dbReference type="InterPro" id="IPR046348">
    <property type="entry name" value="SIS_dom_sf"/>
</dbReference>
<dbReference type="EC" id="2.6.1.16" evidence="2 8"/>
<dbReference type="PANTHER" id="PTHR10937">
    <property type="entry name" value="GLUCOSAMINE--FRUCTOSE-6-PHOSPHATE AMINOTRANSFERASE, ISOMERIZING"/>
    <property type="match status" value="1"/>
</dbReference>
<organism evidence="11 12">
    <name type="scientific">Actinomycetospora termitidis</name>
    <dbReference type="NCBI Taxonomy" id="3053470"/>
    <lineage>
        <taxon>Bacteria</taxon>
        <taxon>Bacillati</taxon>
        <taxon>Actinomycetota</taxon>
        <taxon>Actinomycetes</taxon>
        <taxon>Pseudonocardiales</taxon>
        <taxon>Pseudonocardiaceae</taxon>
        <taxon>Actinomycetospora</taxon>
    </lineage>
</organism>
<keyword evidence="6" id="KW-0677">Repeat</keyword>
<comment type="function">
    <text evidence="8">Catalyzes the first step in hexosamine metabolism, converting fructose-6P into glucosamine-6P using glutamine as a nitrogen source.</text>
</comment>
<feature type="domain" description="SIS" evidence="10">
    <location>
        <begin position="281"/>
        <end position="421"/>
    </location>
</feature>
<evidence type="ECO:0000256" key="8">
    <source>
        <dbReference type="HAMAP-Rule" id="MF_00164"/>
    </source>
</evidence>
<keyword evidence="4 8" id="KW-0032">Aminotransferase</keyword>
<keyword evidence="8" id="KW-0963">Cytoplasm</keyword>
<sequence length="602" mass="64025">MCGIVGYVGTRPAARILVDGLARLEYRGYDSAGIAVAHRKALRTTKAVGRVDDLRAKVGDDQSSGKVGIAHTRWATHGEPSERNAHPHTDASGRIAVVHNGIVENAEELRAKLVADGVTLASDTDTEVLPHLIAQAAEQRDSLEDAVREALRVVEGTYGLVVLDARRPDELVVARNGSPIVLGLGDGEMFVASDVAALVRHTRQVVFLADGEIATITATGYEGGRLGPPTTVEVGDDDYDLDGHPDFLSKEIHEQPSALRRVLAGRLDTRFATSRLDGLHLDPRELRGIRRVTFLGCGSAHYAGQMGAALVEELARVPADAEQASEFRYRNPLVDPDTLYVAVSQSGETIDTLAAVEELQRKGGRVVGCVNVIGSAIARQCGAGMFLHAGPEVSVASTKAFSSMTTSFALLALLLGRVRDLSAAHGTRLVDGLRRLPDAVDEALAVEDEIAAVAQKYANARSMFFLGRVRGSAVAREGAQKLKEISYVHAEAYAASELKHGPLALVDATMPCVIVVPDDELVAKNVSTIEQVKARGGPVIAVTNADLPEGLADAVIRVPSVEPELDPILLGVPLQLFAYHCAAALGRDIDKPRNLAKSVTVE</sequence>
<dbReference type="PANTHER" id="PTHR10937:SF0">
    <property type="entry name" value="GLUTAMINE--FRUCTOSE-6-PHOSPHATE TRANSAMINASE (ISOMERIZING)"/>
    <property type="match status" value="1"/>
</dbReference>
<evidence type="ECO:0000313" key="12">
    <source>
        <dbReference type="Proteomes" id="UP001231924"/>
    </source>
</evidence>
<dbReference type="CDD" id="cd00714">
    <property type="entry name" value="GFAT"/>
    <property type="match status" value="1"/>
</dbReference>
<evidence type="ECO:0000256" key="1">
    <source>
        <dbReference type="ARBA" id="ARBA00001031"/>
    </source>
</evidence>
<dbReference type="PROSITE" id="PS51464">
    <property type="entry name" value="SIS"/>
    <property type="match status" value="2"/>
</dbReference>
<dbReference type="CDD" id="cd05009">
    <property type="entry name" value="SIS_GlmS_GlmD_2"/>
    <property type="match status" value="1"/>
</dbReference>
<dbReference type="InterPro" id="IPR035490">
    <property type="entry name" value="GlmS/FrlB_SIS"/>
</dbReference>
<comment type="subcellular location">
    <subcellularLocation>
        <location evidence="8">Cytoplasm</location>
    </subcellularLocation>
</comment>
<dbReference type="Proteomes" id="UP001231924">
    <property type="component" value="Unassembled WGS sequence"/>
</dbReference>
<evidence type="ECO:0000256" key="7">
    <source>
        <dbReference type="ARBA" id="ARBA00022962"/>
    </source>
</evidence>
<keyword evidence="7" id="KW-0315">Glutamine amidotransferase</keyword>
<dbReference type="InterPro" id="IPR001347">
    <property type="entry name" value="SIS_dom"/>
</dbReference>
<dbReference type="CDD" id="cd05008">
    <property type="entry name" value="SIS_GlmS_GlmD_1"/>
    <property type="match status" value="1"/>
</dbReference>
<feature type="domain" description="SIS" evidence="10">
    <location>
        <begin position="453"/>
        <end position="592"/>
    </location>
</feature>
<dbReference type="SUPFAM" id="SSF53697">
    <property type="entry name" value="SIS domain"/>
    <property type="match status" value="1"/>
</dbReference>
<feature type="active site" description="For Fru-6P isomerization activity" evidence="8">
    <location>
        <position position="597"/>
    </location>
</feature>
<evidence type="ECO:0000256" key="3">
    <source>
        <dbReference type="ARBA" id="ARBA00016090"/>
    </source>
</evidence>
<dbReference type="NCBIfam" id="NF001484">
    <property type="entry name" value="PRK00331.1"/>
    <property type="match status" value="1"/>
</dbReference>
<dbReference type="Pfam" id="PF01380">
    <property type="entry name" value="SIS"/>
    <property type="match status" value="2"/>
</dbReference>
<dbReference type="InterPro" id="IPR005855">
    <property type="entry name" value="GFAT"/>
</dbReference>
<gene>
    <name evidence="8 11" type="primary">glmS</name>
    <name evidence="11" type="ORF">QRT03_31900</name>
</gene>
<keyword evidence="12" id="KW-1185">Reference proteome</keyword>
<dbReference type="InterPro" id="IPR017932">
    <property type="entry name" value="GATase_2_dom"/>
</dbReference>
<dbReference type="PROSITE" id="PS51278">
    <property type="entry name" value="GATASE_TYPE_2"/>
    <property type="match status" value="1"/>
</dbReference>
<dbReference type="RefSeq" id="WP_286057210.1">
    <property type="nucleotide sequence ID" value="NZ_JASVWF010000013.1"/>
</dbReference>
<feature type="active site" description="Nucleophile; for GATase activity" evidence="8">
    <location>
        <position position="2"/>
    </location>
</feature>
<evidence type="ECO:0000256" key="4">
    <source>
        <dbReference type="ARBA" id="ARBA00022576"/>
    </source>
</evidence>